<dbReference type="PANTHER" id="PTHR35861:SF2">
    <property type="entry name" value="FELS-2 PROPHAGE PROTEIN"/>
    <property type="match status" value="1"/>
</dbReference>
<reference evidence="1" key="1">
    <citation type="submission" date="2020-05" db="EMBL/GenBank/DDBJ databases">
        <authorList>
            <person name="Chiriac C."/>
            <person name="Salcher M."/>
            <person name="Ghai R."/>
            <person name="Kavagutti S V."/>
        </authorList>
    </citation>
    <scope>NUCLEOTIDE SEQUENCE</scope>
</reference>
<organism evidence="1">
    <name type="scientific">uncultured Caudovirales phage</name>
    <dbReference type="NCBI Taxonomy" id="2100421"/>
    <lineage>
        <taxon>Viruses</taxon>
        <taxon>Duplodnaviria</taxon>
        <taxon>Heunggongvirae</taxon>
        <taxon>Uroviricota</taxon>
        <taxon>Caudoviricetes</taxon>
        <taxon>Peduoviridae</taxon>
        <taxon>Maltschvirus</taxon>
        <taxon>Maltschvirus maltsch</taxon>
    </lineage>
</organism>
<name>A0A6J5R8H1_9CAUD</name>
<protein>
    <recommendedName>
        <fullName evidence="2">Tail sheath protein</fullName>
    </recommendedName>
</protein>
<dbReference type="EMBL" id="LR797193">
    <property type="protein sequence ID" value="CAB4193249.1"/>
    <property type="molecule type" value="Genomic_DNA"/>
</dbReference>
<proteinExistence type="predicted"/>
<accession>A0A6J5R8H1</accession>
<dbReference type="InterPro" id="IPR052042">
    <property type="entry name" value="Tail_sheath_structural"/>
</dbReference>
<sequence>MATPGVFITTDVRSGPPAATAPSGAALIVVGECQYGSVTKPTVCTSMADFDLYLGGRFGSGYVYDTAKTFFEEGGARLIVQRAWASTGYPGTPALASKITLACSGTAGATTVTLEAKYLGSWGDSVVATYSTSPNKLVFSGLPGNRTETFNFTGSTVTATDMIAAINSTISGSAWVTASLTGTAPVGTSTVTAGTATLTAATAIITMTKTLINAYVDPTASATQYITEDYGTGMICVPGFGISSATSGSDDGYLLWYTLIKHCVRYNRIAALAYSDSAVSVTNAVAWRAAFVTYLGTKTDIPLTTKGLDYAQLVMPWLTTSDGVGGTRTTPPEGFVGAARARAHASEGPHRAGAGAISSALYVTSPNATFSSADLDTLALNDINPLRVIAGSTRVYGCHSLSTDDVNWSFITYRDTVNYVAYEALNRLEPFAFNTIDNKKLIFSKIRGALIGFLETMRASGSLYELYDSSDNLIDPGYSVDVSEGINSPANLANGIITAKIGIRVSPVGERINLTITKAALTSSL</sequence>
<gene>
    <name evidence="1" type="ORF">UFOVP1246_66</name>
</gene>
<evidence type="ECO:0000313" key="1">
    <source>
        <dbReference type="EMBL" id="CAB4193249.1"/>
    </source>
</evidence>
<evidence type="ECO:0008006" key="2">
    <source>
        <dbReference type="Google" id="ProtNLM"/>
    </source>
</evidence>
<dbReference type="PANTHER" id="PTHR35861">
    <property type="match status" value="1"/>
</dbReference>